<dbReference type="InterPro" id="IPR043136">
    <property type="entry name" value="B30.2/SPRY_sf"/>
</dbReference>
<dbReference type="CDD" id="cd11709">
    <property type="entry name" value="SPRY"/>
    <property type="match status" value="3"/>
</dbReference>
<feature type="compositionally biased region" description="Polar residues" evidence="3">
    <location>
        <begin position="2770"/>
        <end position="2780"/>
    </location>
</feature>
<dbReference type="Proteomes" id="UP000007350">
    <property type="component" value="Unassembled WGS sequence"/>
</dbReference>
<gene>
    <name evidence="6" type="ORF">MOQ_006261</name>
</gene>
<dbReference type="SMART" id="SM00449">
    <property type="entry name" value="SPRY"/>
    <property type="match status" value="3"/>
</dbReference>
<sequence length="4428" mass="487729">MDDLSVHYLRMANGPQSQLHDPAAVVNFVEQMQLVVERSSAPRKNFLIDTTTPRGDVIITEASAMKPGNGWITLQVTEGIRRGVHEWCVKIEHQGETTDGSGLMLGIVPKSFAKYDSFISQGGGWCLSRAGKFYGHWRRQDNNASVVFGAGDRVIFLLDYETARMTVRVGDKSVVGEISNLAPEVYPAISLHYRHQFVRFEYHKVHDRHAKKLNWIERFAFPHASVYLPLTPDQLEKVPLDSYVFSSLFNEKEGQTGRWKRRKGSVASSNSLDGIAAASEEYETARAANARLTVVLRAIQAVRRYCGGGVIPAEAFLDRNITAETLRKQQHALSSRGAGSRDGMDAALNCGAMVLIHMFAHASMTLSGATMLPLVQNLQEYLRGVALFSLGEASSSPYSVGSSISPEVMLQALDSVARLLDRTLANNNSTDAINGVFNSATTVNNNNNQYYYNNYKSVTSLLTHNNADGDVAPALLELLVLLSLQCGSISEVLRTVRYLLRLPSNFVSQGTLEWLKLNESALTPKRHLPSLNEAYDAIEEETEQLIPFGRDLNLQILSVGYDHGAVYIHTADGLSKRSNVVGMYALVCSTNEPLDCCPQCSYSSIAFGEEGVLLLLTNRMVAVGLAVVMYNTALEIRQKVALTDVPQWPVSSRHMAIASGPERRLLLVYDVANPPSAAAAASGVNGTSSVALEMQVFSACSFPEVQWCRSIQIAPLDRTLAYCLSLSKGSVIDFGSPEVCLTTVGGHVTVEVWIKILEKDDTSVLYQHGDRSTSGEVFIETARLEGAWRIRGGYRHDSRGMCVVTASVSPASESHFIHIALVFDGNWRLCLDNEEVSCTRQGPQVSLENPRQRWTAGNDCVCQIAALRVWKCGRSLREIVRDSRRLLSGGEPGLLCQYFFNEPNGNVVFNHVRSGAAFGRHAVVRGHFSRVGCFDHPLLPSLRENSASVGNTMPAAVELPQLEHTHVFFNGIYVGLMELKERVFPGFVDWRHVHQVNFFDVKTGRGVYGSYVLRQKSKMGFLGCDRDGHYWEVFHTGLNSGVPGELQQQVLAVGKLSSLSTAVHENGTFTCLHGFNATKCSPPDGTNACVCDNAWASCGTSQIETGSRYGQHALLQIDTINFTFESLAMWLLGLLSSFAEASGTELDNHLFNPLLDDVGTRCVQEVQQLLCEHCRAVKAMNARRSANLKDNTSSSVISTTLRVLVRLIRRVREFKLHPDTIGFSEVNGSDDFHGLLHELSIVQRRRNTSWQECVGSPASSAMTTNKPITAAAAAENTDSAGSALSVTIKRGNSLLGVLADIINEAGLNLPMELAVLARVIIQEGVTLFFPNATVRAKLLQEILSRDQPNALQSSALNVLLDAIVKSFTDMASAAALVHGVDSTNARSDRMNEKRKSTDTMEKKLLLVKTTLFTLLTESACQMTSQVPNEPRQQQLSFLSTMAEAIGTLQLLLFSQCNGIGVADVNTAVARRGVENIFSIPLPTDLSPVLKDYYVELFNTAEMIFKTLIERLSAAASSQEPPATKAAAVTMVLDMLSSSFLGFPLHTAITALPFMVTRDESEWLLQKLCLLRDHYRSLLQLIRENNSMGLNKTGRWPLLALDNGILLASSWVASFMSLGQLPAESLEKNAPSQDSFDHSASITQEICDHPLLAAGLRSTSTVVNNTHMTIITKLQQQRSSWEAIAKQQDPIASKTPTGLGTVMSLAAVAVVHLSGIQLHRLTDDERHALLAKTLLQLKSARNELLNHRSQNPNDFERIVSDVKERCLLLLRIRRISDAEFSKMSSTFLAQSLVDRVVGKKKTKGSRWRRAVFLWRAQRMYHEVFLNGWPLFQIGPALKLVERVIVSLGVTAANLQAVIQVRQTTALQRLDGLRRMLHLFDTDASSALKVASLLFSGSVGSHRQFEAGISGCLDSTRCAIRRTMYDILRRLRDATAGSPATGMNDHSTRVGKSSTTAINNDAPFHPTTLSEVLNRKWSPSDFCYLEHLHFVKVVFETNCSMFEQGDPEKPRQERSTERSHRHEAKDERKKTATSGCSQDVTEEDANEVSLQRTPQEYALMVSLNTLKSLGQQAAQILGDVSLSPCERRGCTLFLDELFGVLELELRCCAKYASQKSHPAHDRVLEQISLICTLACTVARTLPERFLCNRETCFKAALLALRLCIVAKILLAIITAVVAVTTAPAATTNNSTIKLVEVCIHTSILLLHHCQPATVDLIFLSEEVMEMTRQAVCVTGTGGETLGFFLAFVLRCVSIASGGLGEMGMRCIDAFHTLVCQPPWDESFNALCETYLCDLGAVALAEDEEASRSSSIRLLVWMYAIGGPLTASLSPGKKVHMSVDNMLSSTEEAYIVDCSTQSGGATVISSNLCSLVEEREVSLDSLINSSYEEVTLPRADVLFRFLIPTLEHFFKPPLKPHLSPLIWAVVAALLRITKAVLKNDPAASRVLLERDILSQVDSFAFRLAAKIPLPLCYLYEVCPTVVQHLLQCTRRILFDAVAPSFSPLAKNSAPNHSSGNSYSQSSPRTELHRSITFASAVPLSTSIFGATALLGNSIVFRSEADNNNNNNNGNKNNNSSSGVLPSIARIPHPHSSLCLTPSVLCFCGAKDAPAGTLTIKSTGVRSCMPLWTDGVTLEASVLLYDRLFPELGEDFVIPVSWQRPDIQFSLFSVYEKLSPGTAALMRVVFNENRIDCAVETARGSTVIVSTKLLREDWDHWIHIAVVMESSTVTLYKEGVGTTAVLSKAVVSRLETIFREGGVDRLVIGNETRGGINSIKNTRVSSGNGPAKVKSTGSNQRHTNNNNDNNNNNNNTSSSNAEKIKNQYCHHFSGGETMDEMLVAIESVRVWGCARGLKAQRTTADFVTREQTLPLVGVLDRSQTTFRFSEATGNEMFSENRECVGILCGNARWVPFPVFSGTMNLDKAPRIDPTSQMELPLFIPRNEFEGFFAALDRSQLVRIGSEYLQTLCAHLSRQCVLAAIRQVVSPGYQVLAIEKCSNKQRDTKPSRTGDNGNENCGDGPPSITGLVNPLHIISSNDFVRHLINLLRYSDTGAVSDETMRAVSEFIKLCFSSIPSEKALENSFRDAAISITEALRDEAETFRVELPPLSYVTTDIQLVPIAILNGPGGTVSFDANSRGIEHMTLLRDRKQKVLLAKYPDAQGGWPELEIPGDSPWFYARPIVSTRAATASFTLSARSLKPLVACGIFGAIREVLTSHTKYHCGWKCFLNTPFLSFLTIRAGTTRCSSLPACRLLTALLDSWRYIPHFALHDQSPLKILLAHLNVPLMAILHRGQIAPNSPPLLSPTLGHYNLRVQGAFELLVAAIRLEAAWKGVSHSHCTRLRWKRLTSLWESSIGYGTPDSSPSSAIITRQDPTVVERGYVRLVPLPSTGSPIQYRPKATIFQRGNGVWYASCDRVSLSARSSVGFKRGRFYFEVRIPASGEAISVGVVTERAQQHSVLAPRGLGHDSDSWGFESVQLCRFYHGFRHEFAVRTKWKALDVIGILLDLEAETLACVHDGRQVSIFDNLRSNRGNDTVTSFFPAVSFGTGGVDVNFGAAPFSCSLPVGYLPVDPSNYMASPTSKLWTLLTAVDVGETLAMSSNSTRSGGYTKAFHAEDVTVSKDGTVHLPSLFEKANDVGMAYQTGRSGPYSVSLLPCDTKARTVTVQGSEVRAEDDPCFVRGSVCVRSGRWYYEVALRGEALVSIGWVTSTATPDWSRTKSLGNDNESWVLEGSRTTARHNKHQRSVGGQMWKHGDIIGCMVDCDAGTIAYSVNGTPLREMHDTNGDGVLFSSVNCANGMMPVVGVDPKNAASILFFDEELSYRPRGYRALSTSNPIRIAMELHYCTYDLENKDNGEGVSGPTFSPTLARSLLSSLTSLTELNFMNASAYCLEDVLNKNSSTIRYEKFQGRENALRLLVTLQNLSGIAECMIPYAHAAFNYGEYDTLLSGPICRSLWQCREYLLPVVVLRILHGFFSHTNCLGENVKLTLNRRKALSIVNDADAPVSERLRGSLFGQVYQLLHDKNVSLFCTNRKLWSVNFIGEGADDIGGPYRESLTQLCSELMGPGLPLFIPSPNQANDIGDSRELFVVRPVMEPPVRLIMYHFFGRMIAGCLRSSEPLPIYLSSRIWKALVGAPVDESDLCVVDKTTAQSYQFIRQLLLSKRGEGTTDEEITELCPGGFSVVDDAGMEQELFPGGKEISVGRHNVEMFLDMALHFKLRRMGAMQIEAIAEGFHQVVPITAVSLLKWYELEQVVCGQPDYDADALIDSARYEDLDPNDVIVQYLRQVLRQFSRHERALFMRFVSGRERLPSGVRLKLMPDANSRPLRRETSQNGGTHSNDGNGSAKASVDTFDDNRLPHASTCFYWLSIPRYSSVEVMRERLLFAIQQCLDIDADFVVHENGNSEDEVEPTLAVNADEDEEDFEDFSHLR</sequence>
<evidence type="ECO:0000256" key="1">
    <source>
        <dbReference type="ARBA" id="ARBA00022786"/>
    </source>
</evidence>
<dbReference type="SMART" id="SM00119">
    <property type="entry name" value="HECTc"/>
    <property type="match status" value="1"/>
</dbReference>
<evidence type="ECO:0000259" key="4">
    <source>
        <dbReference type="PROSITE" id="PS50188"/>
    </source>
</evidence>
<feature type="active site" description="Glycyl thioester intermediate" evidence="2">
    <location>
        <position position="4361"/>
    </location>
</feature>
<proteinExistence type="predicted"/>
<dbReference type="InterPro" id="IPR000569">
    <property type="entry name" value="HECT_dom"/>
</dbReference>
<dbReference type="Pfam" id="PF00622">
    <property type="entry name" value="SPRY"/>
    <property type="match status" value="3"/>
</dbReference>
<dbReference type="PANTHER" id="PTHR46654">
    <property type="entry name" value="E3 UBIQUITIN-PROTEIN LIGASE HECTD3"/>
    <property type="match status" value="1"/>
</dbReference>
<dbReference type="GO" id="GO:0005737">
    <property type="term" value="C:cytoplasm"/>
    <property type="evidence" value="ECO:0007669"/>
    <property type="project" value="TreeGrafter"/>
</dbReference>
<comment type="caution">
    <text evidence="6">The sequence shown here is derived from an EMBL/GenBank/DDBJ whole genome shotgun (WGS) entry which is preliminary data.</text>
</comment>
<keyword evidence="1 2" id="KW-0833">Ubl conjugation pathway</keyword>
<evidence type="ECO:0000313" key="7">
    <source>
        <dbReference type="Proteomes" id="UP000007350"/>
    </source>
</evidence>
<protein>
    <submittedName>
        <fullName evidence="6">Ubiquitin-protein ligase, putative</fullName>
    </submittedName>
</protein>
<feature type="region of interest" description="Disordered" evidence="3">
    <location>
        <begin position="1934"/>
        <end position="1960"/>
    </location>
</feature>
<dbReference type="GO" id="GO:0004842">
    <property type="term" value="F:ubiquitin-protein transferase activity"/>
    <property type="evidence" value="ECO:0007669"/>
    <property type="project" value="InterPro"/>
</dbReference>
<feature type="region of interest" description="Disordered" evidence="3">
    <location>
        <begin position="2995"/>
        <end position="3015"/>
    </location>
</feature>
<evidence type="ECO:0000256" key="3">
    <source>
        <dbReference type="SAM" id="MobiDB-lite"/>
    </source>
</evidence>
<feature type="region of interest" description="Disordered" evidence="3">
    <location>
        <begin position="4400"/>
        <end position="4428"/>
    </location>
</feature>
<dbReference type="GO" id="GO:0016874">
    <property type="term" value="F:ligase activity"/>
    <property type="evidence" value="ECO:0007669"/>
    <property type="project" value="UniProtKB-KW"/>
</dbReference>
<dbReference type="InterPro" id="IPR001870">
    <property type="entry name" value="B30.2/SPRY"/>
</dbReference>
<dbReference type="InterPro" id="IPR042469">
    <property type="entry name" value="HECTD3"/>
</dbReference>
<accession>K2MW43</accession>
<dbReference type="Gene3D" id="3.90.1750.10">
    <property type="entry name" value="Hect, E3 ligase catalytic domains"/>
    <property type="match status" value="1"/>
</dbReference>
<feature type="compositionally biased region" description="Polar residues" evidence="3">
    <location>
        <begin position="4329"/>
        <end position="4340"/>
    </location>
</feature>
<feature type="compositionally biased region" description="Basic and acidic residues" evidence="3">
    <location>
        <begin position="2004"/>
        <end position="2028"/>
    </location>
</feature>
<keyword evidence="7" id="KW-1185">Reference proteome</keyword>
<evidence type="ECO:0000256" key="2">
    <source>
        <dbReference type="PROSITE-ProRule" id="PRU00104"/>
    </source>
</evidence>
<feature type="region of interest" description="Disordered" evidence="3">
    <location>
        <begin position="2000"/>
        <end position="2047"/>
    </location>
</feature>
<organism evidence="6 7">
    <name type="scientific">Trypanosoma cruzi marinkellei</name>
    <dbReference type="NCBI Taxonomy" id="85056"/>
    <lineage>
        <taxon>Eukaryota</taxon>
        <taxon>Discoba</taxon>
        <taxon>Euglenozoa</taxon>
        <taxon>Kinetoplastea</taxon>
        <taxon>Metakinetoplastina</taxon>
        <taxon>Trypanosomatida</taxon>
        <taxon>Trypanosomatidae</taxon>
        <taxon>Trypanosoma</taxon>
        <taxon>Schizotrypanum</taxon>
    </lineage>
</organism>
<dbReference type="Gene3D" id="3.30.2410.10">
    <property type="entry name" value="Hect, E3 ligase catalytic domain"/>
    <property type="match status" value="1"/>
</dbReference>
<dbReference type="InterPro" id="IPR035983">
    <property type="entry name" value="Hect_E3_ubiquitin_ligase"/>
</dbReference>
<dbReference type="SUPFAM" id="SSF49899">
    <property type="entry name" value="Concanavalin A-like lectins/glucanases"/>
    <property type="match status" value="4"/>
</dbReference>
<dbReference type="PROSITE" id="PS50237">
    <property type="entry name" value="HECT"/>
    <property type="match status" value="1"/>
</dbReference>
<feature type="domain" description="B30.2/SPRY" evidence="4">
    <location>
        <begin position="3365"/>
        <end position="3556"/>
    </location>
</feature>
<dbReference type="Gene3D" id="2.60.120.920">
    <property type="match status" value="3"/>
</dbReference>
<dbReference type="EMBL" id="AHKC01012535">
    <property type="protein sequence ID" value="EKF29939.1"/>
    <property type="molecule type" value="Genomic_DNA"/>
</dbReference>
<dbReference type="Gene3D" id="3.30.2160.10">
    <property type="entry name" value="Hect, E3 ligase catalytic domain"/>
    <property type="match status" value="1"/>
</dbReference>
<feature type="region of interest" description="Disordered" evidence="3">
    <location>
        <begin position="4318"/>
        <end position="4350"/>
    </location>
</feature>
<feature type="domain" description="B30.2/SPRY" evidence="4">
    <location>
        <begin position="3596"/>
        <end position="3818"/>
    </location>
</feature>
<dbReference type="InterPro" id="IPR003877">
    <property type="entry name" value="SPRY_dom"/>
</dbReference>
<feature type="domain" description="B30.2/SPRY" evidence="4">
    <location>
        <begin position="26"/>
        <end position="207"/>
    </location>
</feature>
<feature type="compositionally biased region" description="Low complexity" evidence="3">
    <location>
        <begin position="2795"/>
        <end position="2812"/>
    </location>
</feature>
<feature type="compositionally biased region" description="Polar residues" evidence="3">
    <location>
        <begin position="1948"/>
        <end position="1957"/>
    </location>
</feature>
<feature type="region of interest" description="Disordered" evidence="3">
    <location>
        <begin position="2769"/>
        <end position="2812"/>
    </location>
</feature>
<dbReference type="SUPFAM" id="SSF56204">
    <property type="entry name" value="Hect, E3 ligase catalytic domain"/>
    <property type="match status" value="1"/>
</dbReference>
<evidence type="ECO:0000313" key="6">
    <source>
        <dbReference type="EMBL" id="EKF29939.1"/>
    </source>
</evidence>
<reference evidence="6 7" key="1">
    <citation type="journal article" date="2012" name="BMC Genomics">
        <title>Comparative genomic analysis of human infective Trypanosoma cruzi lineages with the bat-restricted subspecies T. cruzi marinkellei.</title>
        <authorList>
            <person name="Franzen O."/>
            <person name="Talavera-Lopez C."/>
            <person name="Ochaya S."/>
            <person name="Butler C.E."/>
            <person name="Messenger L.A."/>
            <person name="Lewis M.D."/>
            <person name="Llewellyn M.S."/>
            <person name="Marinkelle C.J."/>
            <person name="Tyler K.M."/>
            <person name="Miles M.A."/>
            <person name="Andersson B."/>
        </authorList>
    </citation>
    <scope>NUCLEOTIDE SEQUENCE [LARGE SCALE GENOMIC DNA]</scope>
    <source>
        <strain evidence="6 7">B7</strain>
    </source>
</reference>
<dbReference type="OrthoDB" id="239701at2759"/>
<dbReference type="PANTHER" id="PTHR46654:SF2">
    <property type="entry name" value="UBIQUITIN-PROTEIN LIGASE"/>
    <property type="match status" value="1"/>
</dbReference>
<keyword evidence="6" id="KW-0436">Ligase</keyword>
<dbReference type="PROSITE" id="PS50188">
    <property type="entry name" value="B302_SPRY"/>
    <property type="match status" value="3"/>
</dbReference>
<evidence type="ECO:0000259" key="5">
    <source>
        <dbReference type="PROSITE" id="PS50237"/>
    </source>
</evidence>
<dbReference type="Pfam" id="PF00632">
    <property type="entry name" value="HECT"/>
    <property type="match status" value="1"/>
</dbReference>
<feature type="domain" description="HECT" evidence="5">
    <location>
        <begin position="4035"/>
        <end position="4397"/>
    </location>
</feature>
<name>K2MW43_TRYCR</name>
<dbReference type="InterPro" id="IPR013320">
    <property type="entry name" value="ConA-like_dom_sf"/>
</dbReference>